<sequence length="155" mass="17377">MDSKSEERECTAMQKVENVGSSFTSSVANCQQLATDLGLTNLTPSEVAEILVMMVMESDPQKTPLSFTDWLEDKPTGEKWHPEIFAEVLNQVSPDLDWKEVISSFDMPSFSVKSRGCLSALMSVLSVGLQNESFPVKVLYKRWTNSEAQPRFMDT</sequence>
<keyword evidence="1" id="KW-1185">Reference proteome</keyword>
<dbReference type="GO" id="GO:0017148">
    <property type="term" value="P:negative regulation of translation"/>
    <property type="evidence" value="ECO:0007669"/>
    <property type="project" value="InterPro"/>
</dbReference>
<evidence type="ECO:0000313" key="3">
    <source>
        <dbReference type="WBParaSite" id="TMUE_1000003898.1"/>
    </source>
</evidence>
<reference evidence="1" key="2">
    <citation type="submission" date="2014-03" db="EMBL/GenBank/DDBJ databases">
        <title>The whipworm genome and dual-species transcriptomics of an intimate host-pathogen interaction.</title>
        <authorList>
            <person name="Foth B.J."/>
            <person name="Tsai I.J."/>
            <person name="Reid A.J."/>
            <person name="Bancroft A.J."/>
            <person name="Nichol S."/>
            <person name="Tracey A."/>
            <person name="Holroyd N."/>
            <person name="Cotton J.A."/>
            <person name="Stanley E.J."/>
            <person name="Zarowiecki M."/>
            <person name="Liu J.Z."/>
            <person name="Huckvale T."/>
            <person name="Cooper P.J."/>
            <person name="Grencis R.K."/>
            <person name="Berriman M."/>
        </authorList>
    </citation>
    <scope>NUCLEOTIDE SEQUENCE [LARGE SCALE GENOMIC DNA]</scope>
    <source>
        <strain evidence="1">Edinburgh</strain>
    </source>
</reference>
<accession>A0A5S6Q9N1</accession>
<dbReference type="GO" id="GO:0000932">
    <property type="term" value="C:P-body"/>
    <property type="evidence" value="ECO:0007669"/>
    <property type="project" value="TreeGrafter"/>
</dbReference>
<reference evidence="2 3" key="3">
    <citation type="submission" date="2019-12" db="UniProtKB">
        <authorList>
            <consortium name="WormBaseParasite"/>
        </authorList>
    </citation>
    <scope>IDENTIFICATION</scope>
</reference>
<proteinExistence type="predicted"/>
<dbReference type="WBParaSite" id="TMUE_0000000914.1">
    <property type="protein sequence ID" value="TMUE_0000000914.1"/>
    <property type="gene ID" value="WBGene00296835"/>
</dbReference>
<dbReference type="GO" id="GO:0000288">
    <property type="term" value="P:nuclear-transcribed mRNA catabolic process, deadenylation-dependent decay"/>
    <property type="evidence" value="ECO:0007669"/>
    <property type="project" value="TreeGrafter"/>
</dbReference>
<dbReference type="STRING" id="70415.A0A5S6Q9N1"/>
<dbReference type="Proteomes" id="UP000046395">
    <property type="component" value="Unassembled WGS sequence"/>
</dbReference>
<dbReference type="AlphaFoldDB" id="A0A5S6Q9N1"/>
<evidence type="ECO:0000313" key="1">
    <source>
        <dbReference type="Proteomes" id="UP000046395"/>
    </source>
</evidence>
<dbReference type="WBParaSite" id="TMUE_1000003898.1">
    <property type="protein sequence ID" value="TMUE_1000003898.1"/>
    <property type="gene ID" value="WBGene00289997"/>
</dbReference>
<dbReference type="GO" id="GO:0060090">
    <property type="term" value="F:molecular adaptor activity"/>
    <property type="evidence" value="ECO:0007669"/>
    <property type="project" value="TreeGrafter"/>
</dbReference>
<dbReference type="PANTHER" id="PTHR13162:SF8">
    <property type="entry name" value="CCR4-NOT TRANSCRIPTION COMPLEX SUBUNIT 1"/>
    <property type="match status" value="1"/>
</dbReference>
<dbReference type="InterPro" id="IPR040398">
    <property type="entry name" value="Not1"/>
</dbReference>
<protein>
    <submittedName>
        <fullName evidence="2 3">Uncharacterized protein</fullName>
    </submittedName>
</protein>
<evidence type="ECO:0000313" key="2">
    <source>
        <dbReference type="WBParaSite" id="TMUE_0000000914.1"/>
    </source>
</evidence>
<organism evidence="1 3">
    <name type="scientific">Trichuris muris</name>
    <name type="common">Mouse whipworm</name>
    <dbReference type="NCBI Taxonomy" id="70415"/>
    <lineage>
        <taxon>Eukaryota</taxon>
        <taxon>Metazoa</taxon>
        <taxon>Ecdysozoa</taxon>
        <taxon>Nematoda</taxon>
        <taxon>Enoplea</taxon>
        <taxon>Dorylaimia</taxon>
        <taxon>Trichinellida</taxon>
        <taxon>Trichuridae</taxon>
        <taxon>Trichuris</taxon>
    </lineage>
</organism>
<name>A0A5S6Q9N1_TRIMR</name>
<dbReference type="PANTHER" id="PTHR13162">
    <property type="entry name" value="CCR4-NOT TRANSCRIPTION COMPLEX"/>
    <property type="match status" value="1"/>
</dbReference>
<dbReference type="GO" id="GO:0030015">
    <property type="term" value="C:CCR4-NOT core complex"/>
    <property type="evidence" value="ECO:0007669"/>
    <property type="project" value="InterPro"/>
</dbReference>
<reference evidence="1" key="1">
    <citation type="submission" date="2013-11" db="EMBL/GenBank/DDBJ databases">
        <authorList>
            <person name="Aslett M."/>
        </authorList>
    </citation>
    <scope>NUCLEOTIDE SEQUENCE [LARGE SCALE GENOMIC DNA]</scope>
    <source>
        <strain evidence="1">Edinburgh</strain>
    </source>
</reference>